<dbReference type="AlphaFoldDB" id="A0A4Q2RRP5"/>
<dbReference type="PANTHER" id="PTHR21661">
    <property type="entry name" value="EPOXIDE HYDROLASE 1-RELATED"/>
    <property type="match status" value="1"/>
</dbReference>
<dbReference type="InterPro" id="IPR010497">
    <property type="entry name" value="Epoxide_hydro_N"/>
</dbReference>
<dbReference type="SUPFAM" id="SSF53474">
    <property type="entry name" value="alpha/beta-Hydrolases"/>
    <property type="match status" value="1"/>
</dbReference>
<feature type="domain" description="Epoxide hydrolase N-terminal" evidence="5">
    <location>
        <begin position="6"/>
        <end position="110"/>
    </location>
</feature>
<dbReference type="OrthoDB" id="4654311at2"/>
<evidence type="ECO:0000313" key="6">
    <source>
        <dbReference type="EMBL" id="RYB91660.1"/>
    </source>
</evidence>
<dbReference type="RefSeq" id="WP_129401327.1">
    <property type="nucleotide sequence ID" value="NZ_SDWT01000002.1"/>
</dbReference>
<dbReference type="PIRSF" id="PIRSF001112">
    <property type="entry name" value="Epoxide_hydrolase"/>
    <property type="match status" value="1"/>
</dbReference>
<sequence length="373" mass="40570">MSDTPVTPYEIDVPQSAIADLQTRLAATRLPDPLPGDDWDTGVPISVLREHVARWQEHDWAATQDRLNALPHFTTTVEDQVIHFVHVRCTDPDAAPVLLVHGWPGSFLEFEGLIERLSDSFHLVIPSLPGFGFSTPLTSGGWTSSRIAGAFVEIMQRLGYDRYVVQGGDLGAGIAPDMGRLAPDAVAGVHVNGALGGFVSEVDDTSSLTELEQDRLRRVGEFQEREIGYISIQSTRPALIGAMAADSPVAQLAWILDKLHAWTWPADTPAGDVLGDFVLDNVSLYWFTRTAGSAAFVGYAQGGDWGETPVSSGVPTAAIQFAHDIGLRSSAEESNRIVRWTDVEDRGGHFAALEEPDLMVADLREFIDSMQLL</sequence>
<dbReference type="EMBL" id="SDWT01000002">
    <property type="protein sequence ID" value="RYB91660.1"/>
    <property type="molecule type" value="Genomic_DNA"/>
</dbReference>
<evidence type="ECO:0000313" key="7">
    <source>
        <dbReference type="Proteomes" id="UP000294071"/>
    </source>
</evidence>
<dbReference type="PRINTS" id="PR00412">
    <property type="entry name" value="EPOXHYDRLASE"/>
</dbReference>
<accession>A0A4Q2RRP5</accession>
<evidence type="ECO:0000256" key="1">
    <source>
        <dbReference type="ARBA" id="ARBA00010088"/>
    </source>
</evidence>
<dbReference type="GO" id="GO:0097176">
    <property type="term" value="P:epoxide metabolic process"/>
    <property type="evidence" value="ECO:0007669"/>
    <property type="project" value="TreeGrafter"/>
</dbReference>
<gene>
    <name evidence="6" type="ORF">EUA93_16005</name>
</gene>
<dbReference type="InterPro" id="IPR029058">
    <property type="entry name" value="AB_hydrolase_fold"/>
</dbReference>
<dbReference type="InterPro" id="IPR000639">
    <property type="entry name" value="Epox_hydrolase-like"/>
</dbReference>
<keyword evidence="7" id="KW-1185">Reference proteome</keyword>
<dbReference type="GO" id="GO:0004301">
    <property type="term" value="F:epoxide hydrolase activity"/>
    <property type="evidence" value="ECO:0007669"/>
    <property type="project" value="TreeGrafter"/>
</dbReference>
<evidence type="ECO:0000256" key="4">
    <source>
        <dbReference type="PIRSR" id="PIRSR001112-1"/>
    </source>
</evidence>
<proteinExistence type="inferred from homology"/>
<evidence type="ECO:0000259" key="5">
    <source>
        <dbReference type="Pfam" id="PF06441"/>
    </source>
</evidence>
<feature type="active site" description="Proton donor" evidence="4">
    <location>
        <position position="299"/>
    </location>
</feature>
<organism evidence="6 7">
    <name type="scientific">Nocardioides oleivorans</name>
    <dbReference type="NCBI Taxonomy" id="273676"/>
    <lineage>
        <taxon>Bacteria</taxon>
        <taxon>Bacillati</taxon>
        <taxon>Actinomycetota</taxon>
        <taxon>Actinomycetes</taxon>
        <taxon>Propionibacteriales</taxon>
        <taxon>Nocardioidaceae</taxon>
        <taxon>Nocardioides</taxon>
    </lineage>
</organism>
<comment type="caution">
    <text evidence="6">The sequence shown here is derived from an EMBL/GenBank/DDBJ whole genome shotgun (WGS) entry which is preliminary data.</text>
</comment>
<comment type="similarity">
    <text evidence="1">Belongs to the peptidase S33 family.</text>
</comment>
<evidence type="ECO:0000256" key="2">
    <source>
        <dbReference type="ARBA" id="ARBA00022797"/>
    </source>
</evidence>
<dbReference type="Gene3D" id="3.40.50.1820">
    <property type="entry name" value="alpha/beta hydrolase"/>
    <property type="match status" value="1"/>
</dbReference>
<dbReference type="PANTHER" id="PTHR21661:SF35">
    <property type="entry name" value="EPOXIDE HYDROLASE"/>
    <property type="match status" value="1"/>
</dbReference>
<feature type="active site" description="Proton acceptor" evidence="4">
    <location>
        <position position="349"/>
    </location>
</feature>
<keyword evidence="3 6" id="KW-0378">Hydrolase</keyword>
<dbReference type="Proteomes" id="UP000294071">
    <property type="component" value="Unassembled WGS sequence"/>
</dbReference>
<protein>
    <submittedName>
        <fullName evidence="6">Epoxide hydrolase</fullName>
    </submittedName>
</protein>
<reference evidence="6 7" key="1">
    <citation type="submission" date="2019-01" db="EMBL/GenBank/DDBJ databases">
        <title>Novel species of Nocardioides.</title>
        <authorList>
            <person name="Liu Q."/>
            <person name="Xin Y.-H."/>
        </authorList>
    </citation>
    <scope>NUCLEOTIDE SEQUENCE [LARGE SCALE GENOMIC DNA]</scope>
    <source>
        <strain evidence="6 7">CGMCC 4.6882</strain>
    </source>
</reference>
<feature type="active site" description="Nucleophile" evidence="4">
    <location>
        <position position="169"/>
    </location>
</feature>
<dbReference type="InterPro" id="IPR016292">
    <property type="entry name" value="Epoxide_hydrolase"/>
</dbReference>
<evidence type="ECO:0000256" key="3">
    <source>
        <dbReference type="ARBA" id="ARBA00022801"/>
    </source>
</evidence>
<dbReference type="Pfam" id="PF06441">
    <property type="entry name" value="EHN"/>
    <property type="match status" value="1"/>
</dbReference>
<keyword evidence="2" id="KW-0058">Aromatic hydrocarbons catabolism</keyword>
<name>A0A4Q2RRP5_9ACTN</name>